<keyword evidence="2 5" id="KW-0479">Metal-binding</keyword>
<evidence type="ECO:0008006" key="8">
    <source>
        <dbReference type="Google" id="ProtNLM"/>
    </source>
</evidence>
<reference evidence="6" key="1">
    <citation type="submission" date="2020-10" db="EMBL/GenBank/DDBJ databases">
        <authorList>
            <person name="Gilroy R."/>
        </authorList>
    </citation>
    <scope>NUCLEOTIDE SEQUENCE</scope>
    <source>
        <strain evidence="6">CHK193-30670</strain>
    </source>
</reference>
<dbReference type="GO" id="GO:0008934">
    <property type="term" value="F:inositol monophosphate 1-phosphatase activity"/>
    <property type="evidence" value="ECO:0007669"/>
    <property type="project" value="TreeGrafter"/>
</dbReference>
<dbReference type="GO" id="GO:0007165">
    <property type="term" value="P:signal transduction"/>
    <property type="evidence" value="ECO:0007669"/>
    <property type="project" value="TreeGrafter"/>
</dbReference>
<protein>
    <recommendedName>
        <fullName evidence="8">Inositol-phosphate phosphatase</fullName>
    </recommendedName>
</protein>
<keyword evidence="3" id="KW-0378">Hydrolase</keyword>
<dbReference type="GO" id="GO:0006020">
    <property type="term" value="P:inositol metabolic process"/>
    <property type="evidence" value="ECO:0007669"/>
    <property type="project" value="TreeGrafter"/>
</dbReference>
<dbReference type="Gene3D" id="3.40.190.80">
    <property type="match status" value="1"/>
</dbReference>
<evidence type="ECO:0000256" key="5">
    <source>
        <dbReference type="PIRSR" id="PIRSR600760-2"/>
    </source>
</evidence>
<dbReference type="Proteomes" id="UP000824074">
    <property type="component" value="Unassembled WGS sequence"/>
</dbReference>
<feature type="binding site" evidence="5">
    <location>
        <position position="84"/>
    </location>
    <ligand>
        <name>Mg(2+)</name>
        <dbReference type="ChEBI" id="CHEBI:18420"/>
        <label>1</label>
        <note>catalytic</note>
    </ligand>
</feature>
<comment type="cofactor">
    <cofactor evidence="1 5">
        <name>Mg(2+)</name>
        <dbReference type="ChEBI" id="CHEBI:18420"/>
    </cofactor>
</comment>
<dbReference type="PANTHER" id="PTHR20854">
    <property type="entry name" value="INOSITOL MONOPHOSPHATASE"/>
    <property type="match status" value="1"/>
</dbReference>
<evidence type="ECO:0000256" key="2">
    <source>
        <dbReference type="ARBA" id="ARBA00022723"/>
    </source>
</evidence>
<comment type="caution">
    <text evidence="6">The sequence shown here is derived from an EMBL/GenBank/DDBJ whole genome shotgun (WGS) entry which is preliminary data.</text>
</comment>
<feature type="binding site" evidence="5">
    <location>
        <position position="83"/>
    </location>
    <ligand>
        <name>Mg(2+)</name>
        <dbReference type="ChEBI" id="CHEBI:18420"/>
        <label>1</label>
        <note>catalytic</note>
    </ligand>
</feature>
<feature type="binding site" evidence="5">
    <location>
        <position position="81"/>
    </location>
    <ligand>
        <name>Mg(2+)</name>
        <dbReference type="ChEBI" id="CHEBI:18420"/>
        <label>1</label>
        <note>catalytic</note>
    </ligand>
</feature>
<dbReference type="AlphaFoldDB" id="A0A9D1LHK7"/>
<proteinExistence type="predicted"/>
<gene>
    <name evidence="6" type="ORF">IAB68_00930</name>
</gene>
<evidence type="ECO:0000313" key="6">
    <source>
        <dbReference type="EMBL" id="HIU39850.1"/>
    </source>
</evidence>
<accession>A0A9D1LHK7</accession>
<name>A0A9D1LHK7_9FIRM</name>
<dbReference type="FunFam" id="3.30.540.10:FF:000003">
    <property type="entry name" value="Inositol-1-monophosphatase"/>
    <property type="match status" value="1"/>
</dbReference>
<organism evidence="6 7">
    <name type="scientific">Candidatus Aphodocola excrementigallinarum</name>
    <dbReference type="NCBI Taxonomy" id="2840670"/>
    <lineage>
        <taxon>Bacteria</taxon>
        <taxon>Bacillati</taxon>
        <taxon>Bacillota</taxon>
        <taxon>Bacilli</taxon>
        <taxon>Candidatus Aphodocola</taxon>
    </lineage>
</organism>
<evidence type="ECO:0000256" key="4">
    <source>
        <dbReference type="ARBA" id="ARBA00022842"/>
    </source>
</evidence>
<sequence>MYNEYLDFAKNIALYAGKTMLEFYNDKIDLNYKEDKTVVTLVDKKINNYLIEKVKEKYKNHSVNGEEKSYNACSNYVWVCDPLDGTGMFVNHIPVFVFSLALVHNGKPIVGVVYNAIEDKMYSAIKGQGAYCNDEKINVNNKNLGDLGYKTNVEIFNNNIIDEVALIKELKVSSKISSIGSVARSCMAIATGDFSCDIFPGTEHGNCDIAASYIIVTEAGGKVTNIYGEEQRYDTDIKGAIISNGISHAKILKKVKKYII</sequence>
<evidence type="ECO:0000256" key="1">
    <source>
        <dbReference type="ARBA" id="ARBA00001946"/>
    </source>
</evidence>
<evidence type="ECO:0000313" key="7">
    <source>
        <dbReference type="Proteomes" id="UP000824074"/>
    </source>
</evidence>
<keyword evidence="4 5" id="KW-0460">Magnesium</keyword>
<reference evidence="6" key="2">
    <citation type="journal article" date="2021" name="PeerJ">
        <title>Extensive microbial diversity within the chicken gut microbiome revealed by metagenomics and culture.</title>
        <authorList>
            <person name="Gilroy R."/>
            <person name="Ravi A."/>
            <person name="Getino M."/>
            <person name="Pursley I."/>
            <person name="Horton D.L."/>
            <person name="Alikhan N.F."/>
            <person name="Baker D."/>
            <person name="Gharbi K."/>
            <person name="Hall N."/>
            <person name="Watson M."/>
            <person name="Adriaenssens E.M."/>
            <person name="Foster-Nyarko E."/>
            <person name="Jarju S."/>
            <person name="Secka A."/>
            <person name="Antonio M."/>
            <person name="Oren A."/>
            <person name="Chaudhuri R.R."/>
            <person name="La Ragione R."/>
            <person name="Hildebrand F."/>
            <person name="Pallen M.J."/>
        </authorList>
    </citation>
    <scope>NUCLEOTIDE SEQUENCE</scope>
    <source>
        <strain evidence="6">CHK193-30670</strain>
    </source>
</reference>
<feature type="binding site" evidence="5">
    <location>
        <position position="208"/>
    </location>
    <ligand>
        <name>Mg(2+)</name>
        <dbReference type="ChEBI" id="CHEBI:18420"/>
        <label>1</label>
        <note>catalytic</note>
    </ligand>
</feature>
<dbReference type="SUPFAM" id="SSF56655">
    <property type="entry name" value="Carbohydrate phosphatase"/>
    <property type="match status" value="1"/>
</dbReference>
<dbReference type="Pfam" id="PF00459">
    <property type="entry name" value="Inositol_P"/>
    <property type="match status" value="1"/>
</dbReference>
<dbReference type="Gene3D" id="3.30.540.10">
    <property type="entry name" value="Fructose-1,6-Bisphosphatase, subunit A, domain 1"/>
    <property type="match status" value="1"/>
</dbReference>
<dbReference type="EMBL" id="DVMT01000013">
    <property type="protein sequence ID" value="HIU39850.1"/>
    <property type="molecule type" value="Genomic_DNA"/>
</dbReference>
<feature type="binding site" evidence="5">
    <location>
        <position position="66"/>
    </location>
    <ligand>
        <name>Mg(2+)</name>
        <dbReference type="ChEBI" id="CHEBI:18420"/>
        <label>1</label>
        <note>catalytic</note>
    </ligand>
</feature>
<dbReference type="PANTHER" id="PTHR20854:SF4">
    <property type="entry name" value="INOSITOL-1-MONOPHOSPHATASE-RELATED"/>
    <property type="match status" value="1"/>
</dbReference>
<dbReference type="GO" id="GO:0046872">
    <property type="term" value="F:metal ion binding"/>
    <property type="evidence" value="ECO:0007669"/>
    <property type="project" value="UniProtKB-KW"/>
</dbReference>
<evidence type="ECO:0000256" key="3">
    <source>
        <dbReference type="ARBA" id="ARBA00022801"/>
    </source>
</evidence>
<dbReference type="PRINTS" id="PR00377">
    <property type="entry name" value="IMPHPHTASES"/>
</dbReference>
<dbReference type="InterPro" id="IPR000760">
    <property type="entry name" value="Inositol_monophosphatase-like"/>
</dbReference>